<dbReference type="InterPro" id="IPR051729">
    <property type="entry name" value="Opine/Lysopine_DH"/>
</dbReference>
<proteinExistence type="predicted"/>
<dbReference type="InterPro" id="IPR003421">
    <property type="entry name" value="Opine_DH"/>
</dbReference>
<comment type="caution">
    <text evidence="2">The sequence shown here is derived from an EMBL/GenBank/DDBJ whole genome shotgun (WGS) entry which is preliminary data.</text>
</comment>
<dbReference type="Proteomes" id="UP000886787">
    <property type="component" value="Unassembled WGS sequence"/>
</dbReference>
<reference evidence="2" key="1">
    <citation type="submission" date="2020-10" db="EMBL/GenBank/DDBJ databases">
        <authorList>
            <person name="Gilroy R."/>
        </authorList>
    </citation>
    <scope>NUCLEOTIDE SEQUENCE</scope>
    <source>
        <strain evidence="2">ChiSjej1B19-3389</strain>
    </source>
</reference>
<dbReference type="InterPro" id="IPR036291">
    <property type="entry name" value="NAD(P)-bd_dom_sf"/>
</dbReference>
<sequence>MQICVVGGGNIGTVLLGALGRQKGSVVSLLTSRPGAWGHTVYVEDTEKCTTYMGKVRMVTDNPEKILPEADVVFVTLPSNVVARKFCAYAHLLKPGAAVGFIPGTGGVEFYCQSLLEKGCKVFGLQRVPYIARVKEYGKSVACLSTKPQLQVAAIPSDWTPKGCALLEELLKIPCKGLANYLTVTLTPSNPVLHTARLYGLFHAYQAGKGWEAPIGFYDQWDNFSSQILLQCDQELQNICKAFDGIDLSGVVPLRKHYEADSVQAMTDKIKSIQSFQGIQAPMILHDGKWIPDLDSRYFEEDFPYGLCILKSFALLARLQTPCMDKLLLWYQALKRVAFFKNGQFTGEGLKHLPLPQNNGISTKKDVYAFYC</sequence>
<evidence type="ECO:0000259" key="1">
    <source>
        <dbReference type="Pfam" id="PF02317"/>
    </source>
</evidence>
<dbReference type="AlphaFoldDB" id="A0A9D0ZIG6"/>
<protein>
    <submittedName>
        <fullName evidence="2">NAD/NADP octopine/nopaline dehydrogenase family protein</fullName>
    </submittedName>
</protein>
<dbReference type="EMBL" id="DVFW01000028">
    <property type="protein sequence ID" value="HIQ80874.1"/>
    <property type="molecule type" value="Genomic_DNA"/>
</dbReference>
<reference evidence="2" key="2">
    <citation type="journal article" date="2021" name="PeerJ">
        <title>Extensive microbial diversity within the chicken gut microbiome revealed by metagenomics and culture.</title>
        <authorList>
            <person name="Gilroy R."/>
            <person name="Ravi A."/>
            <person name="Getino M."/>
            <person name="Pursley I."/>
            <person name="Horton D.L."/>
            <person name="Alikhan N.F."/>
            <person name="Baker D."/>
            <person name="Gharbi K."/>
            <person name="Hall N."/>
            <person name="Watson M."/>
            <person name="Adriaenssens E.M."/>
            <person name="Foster-Nyarko E."/>
            <person name="Jarju S."/>
            <person name="Secka A."/>
            <person name="Antonio M."/>
            <person name="Oren A."/>
            <person name="Chaudhuri R.R."/>
            <person name="La Ragione R."/>
            <person name="Hildebrand F."/>
            <person name="Pallen M.J."/>
        </authorList>
    </citation>
    <scope>NUCLEOTIDE SEQUENCE</scope>
    <source>
        <strain evidence="2">ChiSjej1B19-3389</strain>
    </source>
</reference>
<dbReference type="Pfam" id="PF02317">
    <property type="entry name" value="Octopine_DH"/>
    <property type="match status" value="1"/>
</dbReference>
<evidence type="ECO:0000313" key="3">
    <source>
        <dbReference type="Proteomes" id="UP000886787"/>
    </source>
</evidence>
<accession>A0A9D0ZIG6</accession>
<name>A0A9D0ZIG6_9FIRM</name>
<dbReference type="InterPro" id="IPR008927">
    <property type="entry name" value="6-PGluconate_DH-like_C_sf"/>
</dbReference>
<dbReference type="SUPFAM" id="SSF51735">
    <property type="entry name" value="NAD(P)-binding Rossmann-fold domains"/>
    <property type="match status" value="1"/>
</dbReference>
<dbReference type="PANTHER" id="PTHR38015">
    <property type="entry name" value="BLR6086 PROTEIN"/>
    <property type="match status" value="1"/>
</dbReference>
<organism evidence="2 3">
    <name type="scientific">Candidatus Scatavimonas merdigallinarum</name>
    <dbReference type="NCBI Taxonomy" id="2840914"/>
    <lineage>
        <taxon>Bacteria</taxon>
        <taxon>Bacillati</taxon>
        <taxon>Bacillota</taxon>
        <taxon>Clostridia</taxon>
        <taxon>Eubacteriales</taxon>
        <taxon>Oscillospiraceae</taxon>
        <taxon>Oscillospiraceae incertae sedis</taxon>
        <taxon>Candidatus Scatavimonas</taxon>
    </lineage>
</organism>
<dbReference type="GO" id="GO:0016491">
    <property type="term" value="F:oxidoreductase activity"/>
    <property type="evidence" value="ECO:0007669"/>
    <property type="project" value="InterPro"/>
</dbReference>
<dbReference type="Gene3D" id="1.10.1040.10">
    <property type="entry name" value="N-(1-d-carboxylethyl)-l-norvaline Dehydrogenase, domain 2"/>
    <property type="match status" value="1"/>
</dbReference>
<dbReference type="SUPFAM" id="SSF48179">
    <property type="entry name" value="6-phosphogluconate dehydrogenase C-terminal domain-like"/>
    <property type="match status" value="1"/>
</dbReference>
<dbReference type="PANTHER" id="PTHR38015:SF1">
    <property type="entry name" value="OPINE DEHYDROGENASE DOMAIN-CONTAINING PROTEIN"/>
    <property type="match status" value="1"/>
</dbReference>
<feature type="domain" description="Opine dehydrogenase" evidence="1">
    <location>
        <begin position="179"/>
        <end position="334"/>
    </location>
</feature>
<gene>
    <name evidence="2" type="ORF">IAD32_06280</name>
</gene>
<dbReference type="Gene3D" id="3.40.50.720">
    <property type="entry name" value="NAD(P)-binding Rossmann-like Domain"/>
    <property type="match status" value="1"/>
</dbReference>
<evidence type="ECO:0000313" key="2">
    <source>
        <dbReference type="EMBL" id="HIQ80874.1"/>
    </source>
</evidence>
<dbReference type="InterPro" id="IPR013328">
    <property type="entry name" value="6PGD_dom2"/>
</dbReference>